<dbReference type="GO" id="GO:0043565">
    <property type="term" value="F:sequence-specific DNA binding"/>
    <property type="evidence" value="ECO:0007669"/>
    <property type="project" value="InterPro"/>
</dbReference>
<evidence type="ECO:0000256" key="2">
    <source>
        <dbReference type="ARBA" id="ARBA00023125"/>
    </source>
</evidence>
<dbReference type="GO" id="GO:0003700">
    <property type="term" value="F:DNA-binding transcription factor activity"/>
    <property type="evidence" value="ECO:0007669"/>
    <property type="project" value="InterPro"/>
</dbReference>
<feature type="transmembrane region" description="Helical" evidence="4">
    <location>
        <begin position="295"/>
        <end position="316"/>
    </location>
</feature>
<keyword evidence="4" id="KW-1133">Transmembrane helix</keyword>
<sequence length="761" mass="90392">MKRQFIDRKIFLKFLMTYLILITVFFGIFGMFFSKNIMEEEKKAFQEADDTITKQKQFLDEQILQTSNILYWLYNSTEISRLEILEKPYTPNDLIEMEKCRRQFGTLTHNLTAFRELSIYFKNLELFIGTKSVGVNPEIYYNAKDISASTKYQKWKENIRELKDPVLIADSENGNATGAFTLIQKIPESMMKNNAFLISKIEKEKIFELLETDRYYPGSYAYVLDQHGEILGYAVSEELGGKKVTKEQMTEWIAKDDRQNGSHTFSTQSDYLGITYYWTVMDSVLLKNSLHVKQLLFLTYGILLTVFILTAFLFTYRLTRPINLLVERISNRKSKGVTRDGDQYQFLEDVFDNMLDENTKLVQERQEYQDALIRNFFVKLLNGIYISEVEICSAKDHVPFIFASECYIVALLRLMEFDIIEKEGECKSGVPFYSMNKVCAVLDENMYAYKTDFDKFAVIFCMNTEECRDIVEEKIRQIQKIILEEDHLQTLCTVGKSMDICDRIYISYQNALHIMENESIGEIQCERSIVWYKDVQEKYQSYYYPIVEEQRIMNFISAGKIEESRELIHQLFEENYVQRHLEKREKKYFIRSLCTTFLRFSRQVSLQENSTDEYVERMIELINNTQFDQVDEMMFFRIINYYSIRFNNRKNEKQEQLCQSILQRIEENYHNPEFSLQFLADEMKFTENYLSIVFKQGTGENISFYIEKMRMKEAGHLLVNTDMLIKDIADQVGYYNLNTFYKAYKRIYGVTPSQYRNLHKN</sequence>
<dbReference type="AlphaFoldDB" id="A0A949JX34"/>
<dbReference type="InterPro" id="IPR009057">
    <property type="entry name" value="Homeodomain-like_sf"/>
</dbReference>
<keyword evidence="2" id="KW-0238">DNA-binding</keyword>
<name>A0A949JX34_9FIRM</name>
<dbReference type="PROSITE" id="PS01124">
    <property type="entry name" value="HTH_ARAC_FAMILY_2"/>
    <property type="match status" value="1"/>
</dbReference>
<keyword evidence="1" id="KW-0805">Transcription regulation</keyword>
<gene>
    <name evidence="6" type="ORF">KTH89_03985</name>
</gene>
<keyword evidence="3" id="KW-0804">Transcription</keyword>
<dbReference type="InterPro" id="IPR020449">
    <property type="entry name" value="Tscrpt_reg_AraC-type_HTH"/>
</dbReference>
<protein>
    <submittedName>
        <fullName evidence="6">AraC family transcriptional regulator</fullName>
    </submittedName>
</protein>
<dbReference type="PANTHER" id="PTHR43280">
    <property type="entry name" value="ARAC-FAMILY TRANSCRIPTIONAL REGULATOR"/>
    <property type="match status" value="1"/>
</dbReference>
<dbReference type="EMBL" id="JAHQCW010000004">
    <property type="protein sequence ID" value="MBU9735684.1"/>
    <property type="molecule type" value="Genomic_DNA"/>
</dbReference>
<dbReference type="SUPFAM" id="SSF46689">
    <property type="entry name" value="Homeodomain-like"/>
    <property type="match status" value="1"/>
</dbReference>
<dbReference type="InterPro" id="IPR018060">
    <property type="entry name" value="HTH_AraC"/>
</dbReference>
<dbReference type="Pfam" id="PF12833">
    <property type="entry name" value="HTH_18"/>
    <property type="match status" value="1"/>
</dbReference>
<accession>A0A949JX34</accession>
<evidence type="ECO:0000259" key="5">
    <source>
        <dbReference type="PROSITE" id="PS01124"/>
    </source>
</evidence>
<evidence type="ECO:0000256" key="3">
    <source>
        <dbReference type="ARBA" id="ARBA00023163"/>
    </source>
</evidence>
<keyword evidence="4" id="KW-0472">Membrane</keyword>
<dbReference type="PANTHER" id="PTHR43280:SF2">
    <property type="entry name" value="HTH-TYPE TRANSCRIPTIONAL REGULATOR EXSA"/>
    <property type="match status" value="1"/>
</dbReference>
<evidence type="ECO:0000256" key="1">
    <source>
        <dbReference type="ARBA" id="ARBA00023015"/>
    </source>
</evidence>
<keyword evidence="4" id="KW-0812">Transmembrane</keyword>
<keyword evidence="7" id="KW-1185">Reference proteome</keyword>
<dbReference type="RefSeq" id="WP_158342313.1">
    <property type="nucleotide sequence ID" value="NZ_JAHQCW010000004.1"/>
</dbReference>
<reference evidence="6" key="1">
    <citation type="submission" date="2021-06" db="EMBL/GenBank/DDBJ databases">
        <title>Description of novel taxa of the family Lachnospiraceae.</title>
        <authorList>
            <person name="Chaplin A.V."/>
            <person name="Sokolova S.R."/>
            <person name="Pikina A.P."/>
            <person name="Korzhanova M."/>
            <person name="Belova V."/>
            <person name="Korostin D."/>
            <person name="Efimov B.A."/>
        </authorList>
    </citation>
    <scope>NUCLEOTIDE SEQUENCE</scope>
    <source>
        <strain evidence="6">ASD5720</strain>
    </source>
</reference>
<dbReference type="Gene3D" id="1.10.10.60">
    <property type="entry name" value="Homeodomain-like"/>
    <property type="match status" value="2"/>
</dbReference>
<evidence type="ECO:0000313" key="6">
    <source>
        <dbReference type="EMBL" id="MBU9735684.1"/>
    </source>
</evidence>
<evidence type="ECO:0000313" key="7">
    <source>
        <dbReference type="Proteomes" id="UP000712157"/>
    </source>
</evidence>
<comment type="caution">
    <text evidence="6">The sequence shown here is derived from an EMBL/GenBank/DDBJ whole genome shotgun (WGS) entry which is preliminary data.</text>
</comment>
<dbReference type="SMART" id="SM00342">
    <property type="entry name" value="HTH_ARAC"/>
    <property type="match status" value="1"/>
</dbReference>
<feature type="transmembrane region" description="Helical" evidence="4">
    <location>
        <begin position="12"/>
        <end position="33"/>
    </location>
</feature>
<feature type="domain" description="HTH araC/xylS-type" evidence="5">
    <location>
        <begin position="659"/>
        <end position="758"/>
    </location>
</feature>
<dbReference type="Proteomes" id="UP000712157">
    <property type="component" value="Unassembled WGS sequence"/>
</dbReference>
<evidence type="ECO:0000256" key="4">
    <source>
        <dbReference type="SAM" id="Phobius"/>
    </source>
</evidence>
<proteinExistence type="predicted"/>
<dbReference type="PRINTS" id="PR00032">
    <property type="entry name" value="HTHARAC"/>
</dbReference>
<organism evidence="6 7">
    <name type="scientific">Diplocloster agilis</name>
    <dbReference type="NCBI Taxonomy" id="2850323"/>
    <lineage>
        <taxon>Bacteria</taxon>
        <taxon>Bacillati</taxon>
        <taxon>Bacillota</taxon>
        <taxon>Clostridia</taxon>
        <taxon>Lachnospirales</taxon>
        <taxon>Lachnospiraceae</taxon>
        <taxon>Diplocloster</taxon>
    </lineage>
</organism>